<dbReference type="GeneID" id="19977357"/>
<dbReference type="RefSeq" id="XP_008712911.1">
    <property type="nucleotide sequence ID" value="XM_008714689.1"/>
</dbReference>
<feature type="region of interest" description="Disordered" evidence="1">
    <location>
        <begin position="73"/>
        <end position="139"/>
    </location>
</feature>
<dbReference type="HOGENOM" id="CLU_1845006_0_0_1"/>
<dbReference type="VEuPathDB" id="FungiDB:HMPREF1541_10018"/>
<organism evidence="2 3">
    <name type="scientific">Cyphellophora europaea (strain CBS 101466)</name>
    <name type="common">Phialophora europaea</name>
    <dbReference type="NCBI Taxonomy" id="1220924"/>
    <lineage>
        <taxon>Eukaryota</taxon>
        <taxon>Fungi</taxon>
        <taxon>Dikarya</taxon>
        <taxon>Ascomycota</taxon>
        <taxon>Pezizomycotina</taxon>
        <taxon>Eurotiomycetes</taxon>
        <taxon>Chaetothyriomycetidae</taxon>
        <taxon>Chaetothyriales</taxon>
        <taxon>Cyphellophoraceae</taxon>
        <taxon>Cyphellophora</taxon>
    </lineage>
</organism>
<accession>W2S8T4</accession>
<dbReference type="EMBL" id="KB822713">
    <property type="protein sequence ID" value="ETN45141.1"/>
    <property type="molecule type" value="Genomic_DNA"/>
</dbReference>
<gene>
    <name evidence="2" type="ORF">HMPREF1541_10018</name>
</gene>
<reference evidence="2 3" key="1">
    <citation type="submission" date="2013-03" db="EMBL/GenBank/DDBJ databases">
        <title>The Genome Sequence of Phialophora europaea CBS 101466.</title>
        <authorList>
            <consortium name="The Broad Institute Genomics Platform"/>
            <person name="Cuomo C."/>
            <person name="de Hoog S."/>
            <person name="Gorbushina A."/>
            <person name="Walker B."/>
            <person name="Young S.K."/>
            <person name="Zeng Q."/>
            <person name="Gargeya S."/>
            <person name="Fitzgerald M."/>
            <person name="Haas B."/>
            <person name="Abouelleil A."/>
            <person name="Allen A.W."/>
            <person name="Alvarado L."/>
            <person name="Arachchi H.M."/>
            <person name="Berlin A.M."/>
            <person name="Chapman S.B."/>
            <person name="Gainer-Dewar J."/>
            <person name="Goldberg J."/>
            <person name="Griggs A."/>
            <person name="Gujja S."/>
            <person name="Hansen M."/>
            <person name="Howarth C."/>
            <person name="Imamovic A."/>
            <person name="Ireland A."/>
            <person name="Larimer J."/>
            <person name="McCowan C."/>
            <person name="Murphy C."/>
            <person name="Pearson M."/>
            <person name="Poon T.W."/>
            <person name="Priest M."/>
            <person name="Roberts A."/>
            <person name="Saif S."/>
            <person name="Shea T."/>
            <person name="Sisk P."/>
            <person name="Sykes S."/>
            <person name="Wortman J."/>
            <person name="Nusbaum C."/>
            <person name="Birren B."/>
        </authorList>
    </citation>
    <scope>NUCLEOTIDE SEQUENCE [LARGE SCALE GENOMIC DNA]</scope>
    <source>
        <strain evidence="2 3">CBS 101466</strain>
    </source>
</reference>
<protein>
    <submittedName>
        <fullName evidence="2">Uncharacterized protein</fullName>
    </submittedName>
</protein>
<dbReference type="AlphaFoldDB" id="W2S8T4"/>
<feature type="compositionally biased region" description="Basic and acidic residues" evidence="1">
    <location>
        <begin position="112"/>
        <end position="132"/>
    </location>
</feature>
<name>W2S8T4_CYPE1</name>
<evidence type="ECO:0000313" key="3">
    <source>
        <dbReference type="Proteomes" id="UP000030752"/>
    </source>
</evidence>
<dbReference type="InParanoid" id="W2S8T4"/>
<proteinExistence type="predicted"/>
<evidence type="ECO:0000313" key="2">
    <source>
        <dbReference type="EMBL" id="ETN45141.1"/>
    </source>
</evidence>
<evidence type="ECO:0000256" key="1">
    <source>
        <dbReference type="SAM" id="MobiDB-lite"/>
    </source>
</evidence>
<sequence>MPPKAITIDLGLTASNIAVIRASLIHVDSFKPDMAAVSHEIGIKNKNNAPRDLKAALKKLNLIYKDGKVFSATEGDATAGPAASGTTKANASPAKGSGGKKRKASEETEGDESAKKPKHEESENGEDTKEFDDAGATSA</sequence>
<keyword evidence="3" id="KW-1185">Reference proteome</keyword>
<dbReference type="Proteomes" id="UP000030752">
    <property type="component" value="Unassembled WGS sequence"/>
</dbReference>